<dbReference type="InterPro" id="IPR012337">
    <property type="entry name" value="RNaseH-like_sf"/>
</dbReference>
<sequence>VNYDETFAPTPTFNSLRLLFSTACLKRWKVRTFDVKVAFLHSLIDKPAYVWPLMGMDVPKHKVLKLNKALYGTKQASRCWWLHLKSILQRIGFVNNKEDPSTYTLNRGNEQAILWVHGDDGALTVSSDMLMKILITQLNLYLKIVWDNAVNGLVGISITPTEDGFKFWQPDLIDKLTGLTPSKIVAKTPLPMNCQLESTYSSNVMDKPYLRRIGILLYIAQASRPDITYALNYLARSMGILISNSSPLLEMRCFVDANWGGEGNRSTHGYVTFHGTNPIGWQSKRQTTIAASTAQAEYMALSFAAKEMLWLYNLFFDILKNPIPILYSDNRTAIGISTETMNRKQTRHLIRDFNTINEFITTHKIKLEWISTNDQLADILTKSLGNVKHGYFVSKLTYS</sequence>
<evidence type="ECO:0000259" key="1">
    <source>
        <dbReference type="Pfam" id="PF07727"/>
    </source>
</evidence>
<dbReference type="CDD" id="cd09272">
    <property type="entry name" value="RNase_HI_RT_Ty1"/>
    <property type="match status" value="1"/>
</dbReference>
<dbReference type="AlphaFoldDB" id="A0A9Q3Q394"/>
<organism evidence="2 3">
    <name type="scientific">Austropuccinia psidii MF-1</name>
    <dbReference type="NCBI Taxonomy" id="1389203"/>
    <lineage>
        <taxon>Eukaryota</taxon>
        <taxon>Fungi</taxon>
        <taxon>Dikarya</taxon>
        <taxon>Basidiomycota</taxon>
        <taxon>Pucciniomycotina</taxon>
        <taxon>Pucciniomycetes</taxon>
        <taxon>Pucciniales</taxon>
        <taxon>Sphaerophragmiaceae</taxon>
        <taxon>Austropuccinia</taxon>
    </lineage>
</organism>
<evidence type="ECO:0000313" key="3">
    <source>
        <dbReference type="Proteomes" id="UP000765509"/>
    </source>
</evidence>
<dbReference type="Proteomes" id="UP000765509">
    <property type="component" value="Unassembled WGS sequence"/>
</dbReference>
<dbReference type="Pfam" id="PF07727">
    <property type="entry name" value="RVT_2"/>
    <property type="match status" value="1"/>
</dbReference>
<dbReference type="PANTHER" id="PTHR11439:SF483">
    <property type="entry name" value="PEPTIDE SYNTHASE GLIP-LIKE, PUTATIVE (AFU_ORTHOLOGUE AFUA_3G12920)-RELATED"/>
    <property type="match status" value="1"/>
</dbReference>
<feature type="domain" description="Reverse transcriptase Ty1/copia-type" evidence="1">
    <location>
        <begin position="2"/>
        <end position="176"/>
    </location>
</feature>
<dbReference type="SUPFAM" id="SSF53098">
    <property type="entry name" value="Ribonuclease H-like"/>
    <property type="match status" value="1"/>
</dbReference>
<dbReference type="EMBL" id="AVOT02116166">
    <property type="protein sequence ID" value="MBW0583848.1"/>
    <property type="molecule type" value="Genomic_DNA"/>
</dbReference>
<dbReference type="PANTHER" id="PTHR11439">
    <property type="entry name" value="GAG-POL-RELATED RETROTRANSPOSON"/>
    <property type="match status" value="1"/>
</dbReference>
<dbReference type="Gene3D" id="3.30.420.10">
    <property type="entry name" value="Ribonuclease H-like superfamily/Ribonuclease H"/>
    <property type="match status" value="1"/>
</dbReference>
<reference evidence="2" key="1">
    <citation type="submission" date="2021-03" db="EMBL/GenBank/DDBJ databases">
        <title>Draft genome sequence of rust myrtle Austropuccinia psidii MF-1, a brazilian biotype.</title>
        <authorList>
            <person name="Quecine M.C."/>
            <person name="Pachon D.M.R."/>
            <person name="Bonatelli M.L."/>
            <person name="Correr F.H."/>
            <person name="Franceschini L.M."/>
            <person name="Leite T.F."/>
            <person name="Margarido G.R.A."/>
            <person name="Almeida C.A."/>
            <person name="Ferrarezi J.A."/>
            <person name="Labate C.A."/>
        </authorList>
    </citation>
    <scope>NUCLEOTIDE SEQUENCE</scope>
    <source>
        <strain evidence="2">MF-1</strain>
    </source>
</reference>
<feature type="non-terminal residue" evidence="2">
    <location>
        <position position="1"/>
    </location>
</feature>
<comment type="caution">
    <text evidence="2">The sequence shown here is derived from an EMBL/GenBank/DDBJ whole genome shotgun (WGS) entry which is preliminary data.</text>
</comment>
<proteinExistence type="predicted"/>
<name>A0A9Q3Q394_9BASI</name>
<dbReference type="InterPro" id="IPR013103">
    <property type="entry name" value="RVT_2"/>
</dbReference>
<dbReference type="GO" id="GO:0003676">
    <property type="term" value="F:nucleic acid binding"/>
    <property type="evidence" value="ECO:0007669"/>
    <property type="project" value="InterPro"/>
</dbReference>
<evidence type="ECO:0000313" key="2">
    <source>
        <dbReference type="EMBL" id="MBW0583848.1"/>
    </source>
</evidence>
<keyword evidence="3" id="KW-1185">Reference proteome</keyword>
<protein>
    <recommendedName>
        <fullName evidence="1">Reverse transcriptase Ty1/copia-type domain-containing protein</fullName>
    </recommendedName>
</protein>
<gene>
    <name evidence="2" type="ORF">O181_123563</name>
</gene>
<accession>A0A9Q3Q394</accession>
<dbReference type="InterPro" id="IPR036397">
    <property type="entry name" value="RNaseH_sf"/>
</dbReference>